<dbReference type="GO" id="GO:0003723">
    <property type="term" value="F:RNA binding"/>
    <property type="evidence" value="ECO:0007669"/>
    <property type="project" value="InterPro"/>
</dbReference>
<dbReference type="GO" id="GO:0005524">
    <property type="term" value="F:ATP binding"/>
    <property type="evidence" value="ECO:0007669"/>
    <property type="project" value="InterPro"/>
</dbReference>
<dbReference type="Proteomes" id="UP000684084">
    <property type="component" value="Unassembled WGS sequence"/>
</dbReference>
<dbReference type="InterPro" id="IPR032474">
    <property type="entry name" value="Argonaute_N"/>
</dbReference>
<feature type="domain" description="Protein kinase" evidence="1">
    <location>
        <begin position="28"/>
        <end position="307"/>
    </location>
</feature>
<dbReference type="EMBL" id="CAGKOT010000061">
    <property type="protein sequence ID" value="CAB5388445.1"/>
    <property type="molecule type" value="Genomic_DNA"/>
</dbReference>
<dbReference type="InterPro" id="IPR001245">
    <property type="entry name" value="Ser-Thr/Tyr_kinase_cat_dom"/>
</dbReference>
<dbReference type="InterPro" id="IPR003100">
    <property type="entry name" value="PAZ_dom"/>
</dbReference>
<evidence type="ECO:0000259" key="2">
    <source>
        <dbReference type="PROSITE" id="PS50821"/>
    </source>
</evidence>
<dbReference type="SMART" id="SM00220">
    <property type="entry name" value="S_TKc"/>
    <property type="match status" value="1"/>
</dbReference>
<dbReference type="PROSITE" id="PS50822">
    <property type="entry name" value="PIWI"/>
    <property type="match status" value="1"/>
</dbReference>
<feature type="domain" description="Piwi" evidence="3">
    <location>
        <begin position="1378"/>
        <end position="1660"/>
    </location>
</feature>
<dbReference type="PROSITE" id="PS50011">
    <property type="entry name" value="PROTEIN_KINASE_DOM"/>
    <property type="match status" value="1"/>
</dbReference>
<comment type="caution">
    <text evidence="4">The sequence shown here is derived from an EMBL/GenBank/DDBJ whole genome shotgun (WGS) entry which is preliminary data.</text>
</comment>
<organism evidence="4 5">
    <name type="scientific">Rhizophagus irregularis</name>
    <dbReference type="NCBI Taxonomy" id="588596"/>
    <lineage>
        <taxon>Eukaryota</taxon>
        <taxon>Fungi</taxon>
        <taxon>Fungi incertae sedis</taxon>
        <taxon>Mucoromycota</taxon>
        <taxon>Glomeromycotina</taxon>
        <taxon>Glomeromycetes</taxon>
        <taxon>Glomerales</taxon>
        <taxon>Glomeraceae</taxon>
        <taxon>Rhizophagus</taxon>
    </lineage>
</organism>
<dbReference type="PANTHER" id="PTHR22891">
    <property type="entry name" value="EUKARYOTIC TRANSLATION INITIATION FACTOR 2C"/>
    <property type="match status" value="1"/>
</dbReference>
<dbReference type="Pfam" id="PF16486">
    <property type="entry name" value="ArgoN"/>
    <property type="match status" value="1"/>
</dbReference>
<dbReference type="SMART" id="SM01163">
    <property type="entry name" value="DUF1785"/>
    <property type="match status" value="1"/>
</dbReference>
<dbReference type="SMART" id="SM00949">
    <property type="entry name" value="PAZ"/>
    <property type="match status" value="1"/>
</dbReference>
<gene>
    <name evidence="4" type="ORF">CHRIB12_LOCUS20601</name>
</gene>
<protein>
    <recommendedName>
        <fullName evidence="6">Piwi-domain-containing protein</fullName>
    </recommendedName>
</protein>
<dbReference type="InterPro" id="IPR032472">
    <property type="entry name" value="ArgoL2"/>
</dbReference>
<dbReference type="CDD" id="cd00180">
    <property type="entry name" value="PKc"/>
    <property type="match status" value="1"/>
</dbReference>
<accession>A0A916EHE0</accession>
<dbReference type="Pfam" id="PF16487">
    <property type="entry name" value="ArgoMid"/>
    <property type="match status" value="1"/>
</dbReference>
<dbReference type="InterPro" id="IPR032473">
    <property type="entry name" value="Argonaute_Mid_dom"/>
</dbReference>
<dbReference type="Pfam" id="PF02171">
    <property type="entry name" value="Piwi"/>
    <property type="match status" value="1"/>
</dbReference>
<dbReference type="Pfam" id="PF07714">
    <property type="entry name" value="PK_Tyr_Ser-Thr"/>
    <property type="match status" value="1"/>
</dbReference>
<dbReference type="OrthoDB" id="2397546at2759"/>
<reference evidence="4" key="1">
    <citation type="submission" date="2020-05" db="EMBL/GenBank/DDBJ databases">
        <authorList>
            <person name="Rincon C."/>
            <person name="Sanders R I."/>
            <person name="Robbins C."/>
            <person name="Chaturvedi A."/>
        </authorList>
    </citation>
    <scope>NUCLEOTIDE SEQUENCE</scope>
    <source>
        <strain evidence="4">CHB12</strain>
    </source>
</reference>
<evidence type="ECO:0008006" key="6">
    <source>
        <dbReference type="Google" id="ProtNLM"/>
    </source>
</evidence>
<dbReference type="InterPro" id="IPR014811">
    <property type="entry name" value="ArgoL1"/>
</dbReference>
<dbReference type="Pfam" id="PF08699">
    <property type="entry name" value="ArgoL1"/>
    <property type="match status" value="1"/>
</dbReference>
<sequence>MKFLKEWIDEKINGEDIDFSDFNEFSNLENIDKIIHNTYGTLKKANWENRKIIVVLKNLNNTKISESEFIEFVAKLKVFRKIDHSNINHFFGLTRDSNGNYFSVLQYANEGNLRDYLKIKFSTLRWNDKLQIALDITRGLMYLHSEKLVHGNLHACNVLVNNDGEREEPVANTPSEYLQLYQKCWQVDPIIDGSHTAKITLEIFKTSPQQIIRQFKLNHGLILNGTSIMPSIQEVTAEDGELKMNLYNGEPLVYTYINSKDNDLKLDNCIDFPVVEIIYNGNLLESFLEYTNDEKKLYGDYLARKFLAGGKLFIKNFNLATPTQIDILKYYLLCVYQSVKYSTDIQFSNLFTLNLLPELVALDGEKINTHENLINWMNNLYQKEMIDIISYDNLISISQLRLNKSLVDSDLETFKEKQPGVVNFKEKLSLKKWVEDAVNDNLIIWTRNFGLFQGLIINNNDEIEISKKIPITIIKIPEANSINKSYLELIKPSTKLEFTLFSNHIFSKNLSTFPFIKNSDRTYKGYNHVLVKCEKREILLNTDSIKPTKEFEQSIEKALNGMNPLKVLQDIFDEYGHLFPKRIVLGRYFKNILQDLSSPNTFNDVNDYNKILETLDDLNISYLLTQNGRIIEKNDLHDWIQNNDNLEIVKFDNIIPLYEILGIEQQRRIDDILKDNYRIIMTGVTDLKDLNNDDDDHYKRIDFELSFENWKKFMLYDFNGFYAIIKKIKETSIDITECYVSWVVIGKPSQLSVFSPSNRELQVDYIKKTIKLQPDNDKFNYTFDSSFTLHEEYTIFVHANDSSISYEPNNIIKIVEWNERFINVQIESAYETANSDHEDNDCLENEIDLHICILSTNCKYLKIDNAKEECPLNIVGYILDRENFNRSLSQEPLGEQIKIRTNYFEVTKMPKMKIIHYVIIIKPEVPPRLNRKVLNHFSEKNQKALGGVRPVFDGKTNMFTYKPLPFESKSFDMKLEKSSEPVSRRHPPKTFKITIRKARDIDMEDLFQFLHAKGKMTNNCRMAIMAMNIIINHKISTEHPIIRNSFYTSQEAKPLSGGIEAWQRYYQTARPTRGKMMINIDVSTTAFYEGGPLIRMIAKILGFRSLNDLCKELSDKDRQKVEKRIKNLKISDNHSPENQQKFKIRKLTQTSASHTMVDVDGSNINVKTYFQNMYNRRLLYPFLPCIVVRENIYLPIEVCDVIPEQRYMQILDTRLADEMTNFARQNPNIRANKIKAGLNILDYKKNEYLKQFGMEISNDMAVVNARILPTPTIQYHQSSRENRVQPNGGSWNLRNKKVINGATLSSWSVLAFLNYKSLSDQAIKFFVRELIITCQDMGMNISEMEPLICRENPIGNTEESLKKAWLKAGNKARGKPQLVLCILPNTGSNLYAEIKRVGDTVIGVATQCIQSIHTINPKKQYCANVCLKMNVKLGGENSFLIPEHIQFVEDEPTILMGADITKLSPGDSNGPSYAALCGSVNTKAFALRYATSIRVQTGSTEIITDLANMVKELLKTFYQTCGRKPKKILFYRNGVSESQFIKVLECELTAIKEACQNLEANYKPTITFVVVQKRHHTRFFPIQGADRTGNCFPGTVVDMNITHPFEFDFYLLSHAGLHGTLQMLCYNLCHTSVRCTRAVSLVPPVYYAHLAAARARLHSSECSKSGAITFGVVKQELQKVMYFI</sequence>
<name>A0A916EHE0_9GLOM</name>
<dbReference type="Pfam" id="PF16488">
    <property type="entry name" value="ArgoL2"/>
    <property type="match status" value="1"/>
</dbReference>
<evidence type="ECO:0000313" key="5">
    <source>
        <dbReference type="Proteomes" id="UP000684084"/>
    </source>
</evidence>
<dbReference type="Pfam" id="PF02170">
    <property type="entry name" value="PAZ"/>
    <property type="match status" value="1"/>
</dbReference>
<dbReference type="CDD" id="cd02846">
    <property type="entry name" value="PAZ_argonaute_like"/>
    <property type="match status" value="1"/>
</dbReference>
<evidence type="ECO:0000259" key="1">
    <source>
        <dbReference type="PROSITE" id="PS50011"/>
    </source>
</evidence>
<dbReference type="VEuPathDB" id="FungiDB:RhiirFUN_016928"/>
<dbReference type="PROSITE" id="PS50821">
    <property type="entry name" value="PAZ"/>
    <property type="match status" value="1"/>
</dbReference>
<dbReference type="SMART" id="SM00950">
    <property type="entry name" value="Piwi"/>
    <property type="match status" value="1"/>
</dbReference>
<dbReference type="GO" id="GO:0004672">
    <property type="term" value="F:protein kinase activity"/>
    <property type="evidence" value="ECO:0007669"/>
    <property type="project" value="InterPro"/>
</dbReference>
<dbReference type="InterPro" id="IPR000719">
    <property type="entry name" value="Prot_kinase_dom"/>
</dbReference>
<dbReference type="CDD" id="cd04657">
    <property type="entry name" value="Piwi_ago-like"/>
    <property type="match status" value="1"/>
</dbReference>
<proteinExistence type="predicted"/>
<feature type="domain" description="PAZ" evidence="2">
    <location>
        <begin position="1092"/>
        <end position="1203"/>
    </location>
</feature>
<evidence type="ECO:0000259" key="3">
    <source>
        <dbReference type="PROSITE" id="PS50822"/>
    </source>
</evidence>
<dbReference type="InterPro" id="IPR045246">
    <property type="entry name" value="Piwi_ago-like"/>
</dbReference>
<evidence type="ECO:0000313" key="4">
    <source>
        <dbReference type="EMBL" id="CAB5388445.1"/>
    </source>
</evidence>
<dbReference type="VEuPathDB" id="FungiDB:RhiirFUN_001799"/>
<dbReference type="InterPro" id="IPR003165">
    <property type="entry name" value="Piwi"/>
</dbReference>